<sequence>MIQKTKTFTLAALGLILAAPAALAPAHAQDQEFRIGLITPPAHVWNQEAAALGETLAELSDGRFSLSIYPSGQLGNESTMLQQLQTGALDMAWLTTAEVTTRAPDISALHAPFLVENIADAAKVLRSDVAREMLDTLPSATGAVGVCYAMTGMRQLMTRNPIDDVSDLSGMRFRITPAPPIRSFFEMLDAAPAPMPLTQVYDSLANAQIDAIDMDFESIINFRYYEHAPNMMVTNHHMFGMVALISGRVWARLSPEDQAILREAVQLHCDRTIDRFVEEEDDKLDRLREAEGLSITEDVGPEFFGDIVERWDAEWAERTPYVARLRELVADF</sequence>
<dbReference type="GO" id="GO:0030246">
    <property type="term" value="F:carbohydrate binding"/>
    <property type="evidence" value="ECO:0007669"/>
    <property type="project" value="TreeGrafter"/>
</dbReference>
<evidence type="ECO:0000256" key="2">
    <source>
        <dbReference type="SAM" id="SignalP"/>
    </source>
</evidence>
<dbReference type="RefSeq" id="WP_238947218.1">
    <property type="nucleotide sequence ID" value="NZ_FMBM01000002.1"/>
</dbReference>
<feature type="signal peptide" evidence="2">
    <location>
        <begin position="1"/>
        <end position="24"/>
    </location>
</feature>
<evidence type="ECO:0000313" key="6">
    <source>
        <dbReference type="Proteomes" id="UP000182800"/>
    </source>
</evidence>
<evidence type="ECO:0000256" key="1">
    <source>
        <dbReference type="ARBA" id="ARBA00022729"/>
    </source>
</evidence>
<dbReference type="GO" id="GO:0055085">
    <property type="term" value="P:transmembrane transport"/>
    <property type="evidence" value="ECO:0007669"/>
    <property type="project" value="InterPro"/>
</dbReference>
<evidence type="ECO:0000313" key="3">
    <source>
        <dbReference type="EMBL" id="KPQ11241.1"/>
    </source>
</evidence>
<dbReference type="Pfam" id="PF03480">
    <property type="entry name" value="DctP"/>
    <property type="match status" value="1"/>
</dbReference>
<reference evidence="3 5" key="1">
    <citation type="submission" date="2015-09" db="EMBL/GenBank/DDBJ databases">
        <title>Identification and resolution of microdiversity through metagenomic sequencing of parallel consortia.</title>
        <authorList>
            <person name="Nelson W.C."/>
            <person name="Romine M.F."/>
            <person name="Lindemann S.R."/>
        </authorList>
    </citation>
    <scope>NUCLEOTIDE SEQUENCE [LARGE SCALE GENOMIC DNA]</scope>
    <source>
        <strain evidence="3">HL-109</strain>
    </source>
</reference>
<dbReference type="Gene3D" id="3.40.190.170">
    <property type="entry name" value="Bacterial extracellular solute-binding protein, family 7"/>
    <property type="match status" value="1"/>
</dbReference>
<dbReference type="InterPro" id="IPR038404">
    <property type="entry name" value="TRAP_DctP_sf"/>
</dbReference>
<name>A0A0P7XUR1_9HYPH</name>
<gene>
    <name evidence="4" type="ORF">GA0071312_2735</name>
    <name evidence="3" type="ORF">HLUCCO17_07605</name>
</gene>
<evidence type="ECO:0000313" key="5">
    <source>
        <dbReference type="Proteomes" id="UP000050497"/>
    </source>
</evidence>
<feature type="chain" id="PRO_5006145673" evidence="2">
    <location>
        <begin position="25"/>
        <end position="332"/>
    </location>
</feature>
<dbReference type="PATRIC" id="fig|1653334.4.peg.2597"/>
<protein>
    <submittedName>
        <fullName evidence="4">TRAP-type C4-dicarboxylate transport system, substrate-binding protein</fullName>
    </submittedName>
    <submittedName>
        <fullName evidence="3">Trap-type transport system substrate-binding component</fullName>
    </submittedName>
</protein>
<accession>A0A0P7XUR1</accession>
<dbReference type="STRING" id="1653334.GA0071312_2735"/>
<dbReference type="Proteomes" id="UP000050497">
    <property type="component" value="Unassembled WGS sequence"/>
</dbReference>
<organism evidence="3 5">
    <name type="scientific">Saliniramus fredricksonii</name>
    <dbReference type="NCBI Taxonomy" id="1653334"/>
    <lineage>
        <taxon>Bacteria</taxon>
        <taxon>Pseudomonadati</taxon>
        <taxon>Pseudomonadota</taxon>
        <taxon>Alphaproteobacteria</taxon>
        <taxon>Hyphomicrobiales</taxon>
        <taxon>Salinarimonadaceae</taxon>
        <taxon>Saliniramus</taxon>
    </lineage>
</organism>
<dbReference type="InterPro" id="IPR018389">
    <property type="entry name" value="DctP_fam"/>
</dbReference>
<dbReference type="AlphaFoldDB" id="A0A0P7XUR1"/>
<dbReference type="EMBL" id="LJSX01000009">
    <property type="protein sequence ID" value="KPQ11241.1"/>
    <property type="molecule type" value="Genomic_DNA"/>
</dbReference>
<dbReference type="PANTHER" id="PTHR33376:SF2">
    <property type="entry name" value="DICARBOXYLATE-BINDING PERIPLASMIC PROTEIN"/>
    <property type="match status" value="1"/>
</dbReference>
<evidence type="ECO:0000313" key="4">
    <source>
        <dbReference type="EMBL" id="SCC81772.1"/>
    </source>
</evidence>
<dbReference type="PANTHER" id="PTHR33376">
    <property type="match status" value="1"/>
</dbReference>
<proteinExistence type="predicted"/>
<dbReference type="EMBL" id="FMBM01000002">
    <property type="protein sequence ID" value="SCC81772.1"/>
    <property type="molecule type" value="Genomic_DNA"/>
</dbReference>
<keyword evidence="1 2" id="KW-0732">Signal</keyword>
<reference evidence="4 6" key="2">
    <citation type="submission" date="2016-08" db="EMBL/GenBank/DDBJ databases">
        <authorList>
            <person name="Varghese N."/>
            <person name="Submissions Spin"/>
        </authorList>
    </citation>
    <scope>NUCLEOTIDE SEQUENCE [LARGE SCALE GENOMIC DNA]</scope>
    <source>
        <strain evidence="4 6">HL-109</strain>
    </source>
</reference>
<dbReference type="CDD" id="cd13603">
    <property type="entry name" value="PBP2_TRAP_Siap_TeaA_like"/>
    <property type="match status" value="1"/>
</dbReference>
<dbReference type="NCBIfam" id="NF037995">
    <property type="entry name" value="TRAP_S1"/>
    <property type="match status" value="1"/>
</dbReference>
<keyword evidence="6" id="KW-1185">Reference proteome</keyword>
<dbReference type="Proteomes" id="UP000182800">
    <property type="component" value="Unassembled WGS sequence"/>
</dbReference>
<comment type="caution">
    <text evidence="3">The sequence shown here is derived from an EMBL/GenBank/DDBJ whole genome shotgun (WGS) entry which is preliminary data.</text>
</comment>